<comment type="caution">
    <text evidence="9">The sequence shown here is derived from an EMBL/GenBank/DDBJ whole genome shotgun (WGS) entry which is preliminary data.</text>
</comment>
<dbReference type="GO" id="GO:0003723">
    <property type="term" value="F:RNA binding"/>
    <property type="evidence" value="ECO:0007669"/>
    <property type="project" value="InterPro"/>
</dbReference>
<feature type="domain" description="Pseudouridine synthase I TruA alpha/beta" evidence="8">
    <location>
        <begin position="171"/>
        <end position="281"/>
    </location>
</feature>
<evidence type="ECO:0000256" key="7">
    <source>
        <dbReference type="RuleBase" id="RU003792"/>
    </source>
</evidence>
<evidence type="ECO:0000256" key="1">
    <source>
        <dbReference type="ARBA" id="ARBA00009375"/>
    </source>
</evidence>
<evidence type="ECO:0000313" key="10">
    <source>
        <dbReference type="Proteomes" id="UP000269412"/>
    </source>
</evidence>
<keyword evidence="3 4" id="KW-0413">Isomerase</keyword>
<protein>
    <recommendedName>
        <fullName evidence="4">tRNA pseudouridine synthase A</fullName>
        <ecNumber evidence="4">5.4.99.12</ecNumber>
    </recommendedName>
    <alternativeName>
        <fullName evidence="4">tRNA pseudouridine(38-40) synthase</fullName>
    </alternativeName>
    <alternativeName>
        <fullName evidence="4">tRNA pseudouridylate synthase I</fullName>
    </alternativeName>
    <alternativeName>
        <fullName evidence="4">tRNA-uridine isomerase I</fullName>
    </alternativeName>
</protein>
<sequence length="282" mass="32563">MIKVLLKLQKKYKFIFYDFTLMQKKKYYYLVRLQYLGFRFSGWQKQPGQKTIEGMLTKTLKYILPETPFKILGAGRTDAKVSALDAAFELFLTDTPIEDITSFIPLFNKNLPSDIRVLNIEETTKEFNIIQHSKLKEYVYLFSFGDKNHPFCAPYLTNIQEHLDLDLMKEAAGYFVGEHDFSSFTARLQENTKVQREVVSSYITENTLLSANFFPEKSYAFHVKGKGFIRYQIRMMMGALLQIGKGEFSLEQLKTSLTSEETALLKHVAPGSGLLLNNLTFN</sequence>
<gene>
    <name evidence="4" type="primary">truA</name>
    <name evidence="9" type="ORF">CLV91_1693</name>
</gene>
<dbReference type="EC" id="5.4.99.12" evidence="4"/>
<name>A0A495E8J9_9FLAO</name>
<dbReference type="Gene3D" id="3.30.70.580">
    <property type="entry name" value="Pseudouridine synthase I, catalytic domain, N-terminal subdomain"/>
    <property type="match status" value="1"/>
</dbReference>
<comment type="caution">
    <text evidence="4">Lacks conserved residue(s) required for the propagation of feature annotation.</text>
</comment>
<dbReference type="InterPro" id="IPR020095">
    <property type="entry name" value="PsdUridine_synth_TruA_C"/>
</dbReference>
<comment type="similarity">
    <text evidence="1 4 7">Belongs to the tRNA pseudouridine synthase TruA family.</text>
</comment>
<dbReference type="SUPFAM" id="SSF55120">
    <property type="entry name" value="Pseudouridine synthase"/>
    <property type="match status" value="1"/>
</dbReference>
<feature type="binding site" evidence="4 6">
    <location>
        <position position="138"/>
    </location>
    <ligand>
        <name>substrate</name>
    </ligand>
</feature>
<dbReference type="InterPro" id="IPR020103">
    <property type="entry name" value="PsdUridine_synth_cat_dom_sf"/>
</dbReference>
<evidence type="ECO:0000256" key="6">
    <source>
        <dbReference type="PIRSR" id="PIRSR001430-2"/>
    </source>
</evidence>
<reference evidence="9 10" key="1">
    <citation type="submission" date="2018-10" db="EMBL/GenBank/DDBJ databases">
        <title>Genomic Encyclopedia of Archaeal and Bacterial Type Strains, Phase II (KMG-II): from individual species to whole genera.</title>
        <authorList>
            <person name="Goeker M."/>
        </authorList>
    </citation>
    <scope>NUCLEOTIDE SEQUENCE [LARGE SCALE GENOMIC DNA]</scope>
    <source>
        <strain evidence="9 10">DSM 25230</strain>
    </source>
</reference>
<evidence type="ECO:0000256" key="2">
    <source>
        <dbReference type="ARBA" id="ARBA00022694"/>
    </source>
</evidence>
<dbReference type="GO" id="GO:0160147">
    <property type="term" value="F:tRNA pseudouridine(38-40) synthase activity"/>
    <property type="evidence" value="ECO:0007669"/>
    <property type="project" value="UniProtKB-EC"/>
</dbReference>
<evidence type="ECO:0000256" key="5">
    <source>
        <dbReference type="PIRSR" id="PIRSR001430-1"/>
    </source>
</evidence>
<evidence type="ECO:0000259" key="8">
    <source>
        <dbReference type="Pfam" id="PF01416"/>
    </source>
</evidence>
<accession>A0A495E8J9</accession>
<dbReference type="GO" id="GO:0031119">
    <property type="term" value="P:tRNA pseudouridine synthesis"/>
    <property type="evidence" value="ECO:0007669"/>
    <property type="project" value="UniProtKB-UniRule"/>
</dbReference>
<keyword evidence="10" id="KW-1185">Reference proteome</keyword>
<dbReference type="Proteomes" id="UP000269412">
    <property type="component" value="Unassembled WGS sequence"/>
</dbReference>
<evidence type="ECO:0000313" key="9">
    <source>
        <dbReference type="EMBL" id="RKR12981.1"/>
    </source>
</evidence>
<dbReference type="HAMAP" id="MF_00171">
    <property type="entry name" value="TruA"/>
    <property type="match status" value="1"/>
</dbReference>
<dbReference type="AlphaFoldDB" id="A0A495E8J9"/>
<dbReference type="NCBIfam" id="TIGR00071">
    <property type="entry name" value="hisT_truA"/>
    <property type="match status" value="1"/>
</dbReference>
<evidence type="ECO:0000256" key="4">
    <source>
        <dbReference type="HAMAP-Rule" id="MF_00171"/>
    </source>
</evidence>
<dbReference type="Pfam" id="PF01416">
    <property type="entry name" value="PseudoU_synth_1"/>
    <property type="match status" value="1"/>
</dbReference>
<comment type="function">
    <text evidence="4">Formation of pseudouridine at positions 38, 39 and 40 in the anticodon stem and loop of transfer RNAs.</text>
</comment>
<dbReference type="InterPro" id="IPR020097">
    <property type="entry name" value="PsdUridine_synth_TruA_a/b_dom"/>
</dbReference>
<feature type="active site" description="Nucleophile" evidence="4 5">
    <location>
        <position position="78"/>
    </location>
</feature>
<dbReference type="InterPro" id="IPR020094">
    <property type="entry name" value="TruA/RsuA/RluB/E/F_N"/>
</dbReference>
<evidence type="ECO:0000256" key="3">
    <source>
        <dbReference type="ARBA" id="ARBA00023235"/>
    </source>
</evidence>
<dbReference type="PANTHER" id="PTHR11142:SF0">
    <property type="entry name" value="TRNA PSEUDOURIDINE SYNTHASE-LIKE 1"/>
    <property type="match status" value="1"/>
</dbReference>
<comment type="subunit">
    <text evidence="4">Homodimer.</text>
</comment>
<proteinExistence type="inferred from homology"/>
<dbReference type="EMBL" id="RBIQ01000008">
    <property type="protein sequence ID" value="RKR12981.1"/>
    <property type="molecule type" value="Genomic_DNA"/>
</dbReference>
<dbReference type="PIRSF" id="PIRSF001430">
    <property type="entry name" value="tRNA_psdUrid_synth"/>
    <property type="match status" value="1"/>
</dbReference>
<organism evidence="9 10">
    <name type="scientific">Maribacter vaceletii</name>
    <dbReference type="NCBI Taxonomy" id="1206816"/>
    <lineage>
        <taxon>Bacteria</taxon>
        <taxon>Pseudomonadati</taxon>
        <taxon>Bacteroidota</taxon>
        <taxon>Flavobacteriia</taxon>
        <taxon>Flavobacteriales</taxon>
        <taxon>Flavobacteriaceae</taxon>
        <taxon>Maribacter</taxon>
    </lineage>
</organism>
<keyword evidence="2 4" id="KW-0819">tRNA processing</keyword>
<dbReference type="PANTHER" id="PTHR11142">
    <property type="entry name" value="PSEUDOURIDYLATE SYNTHASE"/>
    <property type="match status" value="1"/>
</dbReference>
<dbReference type="InterPro" id="IPR001406">
    <property type="entry name" value="PsdUridine_synth_TruA"/>
</dbReference>
<comment type="catalytic activity">
    <reaction evidence="4 7">
        <text>uridine(38/39/40) in tRNA = pseudouridine(38/39/40) in tRNA</text>
        <dbReference type="Rhea" id="RHEA:22376"/>
        <dbReference type="Rhea" id="RHEA-COMP:10085"/>
        <dbReference type="Rhea" id="RHEA-COMP:10087"/>
        <dbReference type="ChEBI" id="CHEBI:65314"/>
        <dbReference type="ChEBI" id="CHEBI:65315"/>
        <dbReference type="EC" id="5.4.99.12"/>
    </reaction>
</comment>
<dbReference type="Gene3D" id="3.30.70.660">
    <property type="entry name" value="Pseudouridine synthase I, catalytic domain, C-terminal subdomain"/>
    <property type="match status" value="1"/>
</dbReference>